<dbReference type="Pfam" id="PF25967">
    <property type="entry name" value="RND-MFP_C"/>
    <property type="match status" value="1"/>
</dbReference>
<accession>A0AAU8BRM5</accession>
<feature type="domain" description="Multidrug resistance protein MdtA-like C-terminal permuted SH3" evidence="3">
    <location>
        <begin position="281"/>
        <end position="338"/>
    </location>
</feature>
<dbReference type="GO" id="GO:1990281">
    <property type="term" value="C:efflux pump complex"/>
    <property type="evidence" value="ECO:0007669"/>
    <property type="project" value="TreeGrafter"/>
</dbReference>
<dbReference type="InterPro" id="IPR006143">
    <property type="entry name" value="RND_pump_MFP"/>
</dbReference>
<evidence type="ECO:0000313" key="4">
    <source>
        <dbReference type="EMBL" id="XCD19184.1"/>
    </source>
</evidence>
<dbReference type="PROSITE" id="PS51257">
    <property type="entry name" value="PROKAR_LIPOPROTEIN"/>
    <property type="match status" value="1"/>
</dbReference>
<dbReference type="GO" id="GO:0015562">
    <property type="term" value="F:efflux transmembrane transporter activity"/>
    <property type="evidence" value="ECO:0007669"/>
    <property type="project" value="TreeGrafter"/>
</dbReference>
<protein>
    <submittedName>
        <fullName evidence="4">Efflux RND transporter periplasmic adaptor subunit</fullName>
    </submittedName>
</protein>
<dbReference type="NCBIfam" id="TIGR01730">
    <property type="entry name" value="RND_mfp"/>
    <property type="match status" value="1"/>
</dbReference>
<dbReference type="PANTHER" id="PTHR30469">
    <property type="entry name" value="MULTIDRUG RESISTANCE PROTEIN MDTA"/>
    <property type="match status" value="1"/>
</dbReference>
<organism evidence="4">
    <name type="scientific">Vibrio chaetopteri</name>
    <dbReference type="NCBI Taxonomy" id="3016528"/>
    <lineage>
        <taxon>Bacteria</taxon>
        <taxon>Pseudomonadati</taxon>
        <taxon>Pseudomonadota</taxon>
        <taxon>Gammaproteobacteria</taxon>
        <taxon>Vibrionales</taxon>
        <taxon>Vibrionaceae</taxon>
        <taxon>Vibrio</taxon>
    </lineage>
</organism>
<evidence type="ECO:0000259" key="3">
    <source>
        <dbReference type="Pfam" id="PF25967"/>
    </source>
</evidence>
<keyword evidence="2" id="KW-0175">Coiled coil</keyword>
<dbReference type="EMBL" id="CP115922">
    <property type="protein sequence ID" value="XCD19184.1"/>
    <property type="molecule type" value="Genomic_DNA"/>
</dbReference>
<proteinExistence type="inferred from homology"/>
<reference evidence="4" key="1">
    <citation type="submission" date="2023-01" db="EMBL/GenBank/DDBJ databases">
        <title>Vibrio sp. CB1-14 genome sequencing.</title>
        <authorList>
            <person name="Otstavnykh N."/>
            <person name="Isaeva M."/>
            <person name="Meleshko D."/>
        </authorList>
    </citation>
    <scope>NUCLEOTIDE SEQUENCE</scope>
    <source>
        <strain evidence="4">CB1-14</strain>
        <plasmid evidence="4">p1</plasmid>
    </source>
</reference>
<dbReference type="Gene3D" id="1.10.287.470">
    <property type="entry name" value="Helix hairpin bin"/>
    <property type="match status" value="1"/>
</dbReference>
<dbReference type="AlphaFoldDB" id="A0AAU8BRM5"/>
<dbReference type="SUPFAM" id="SSF111369">
    <property type="entry name" value="HlyD-like secretion proteins"/>
    <property type="match status" value="1"/>
</dbReference>
<dbReference type="InterPro" id="IPR058627">
    <property type="entry name" value="MdtA-like_C"/>
</dbReference>
<dbReference type="PANTHER" id="PTHR30469:SF20">
    <property type="entry name" value="EFFLUX RND TRANSPORTER PERIPLASMIC ADAPTOR SUBUNIT"/>
    <property type="match status" value="1"/>
</dbReference>
<sequence>MHYKSIIAFTLILFIQACSEEGVVQESSEIIRPVKTFSVTNKNTETISSFPGVIESRNLQEISFLGSGRVINFPITEAMAVKQGELLAELDQRDLNNKLSQAQAEYRVAEDEYQRLAKLSKTGAVSKSSLQVKRTERDVAKVQLDIAQEARNDAALVAPFDGVIAQTFIEKDQVVSGGQTIAILIGEGELEASIDVPDKFLASLHQSAKNDQSVRMWVSLSSNPDMHFPAEFKEATLVADPTTQTFGLTFAFEPLPEILVLPGMNVSVSIAKQENNDQNTFFVPLDSIGQDVNGEFVWLIEGDTNTVTKRVVEIGDSVGDNIAIVSGLNQGDTIVSAGVSQLLEGVKVRKWMAE</sequence>
<dbReference type="Gene3D" id="2.40.420.20">
    <property type="match status" value="1"/>
</dbReference>
<keyword evidence="4" id="KW-0614">Plasmid</keyword>
<geneLocation type="plasmid" evidence="4">
    <name>p1</name>
</geneLocation>
<feature type="coiled-coil region" evidence="2">
    <location>
        <begin position="92"/>
        <end position="152"/>
    </location>
</feature>
<dbReference type="RefSeq" id="WP_353500307.1">
    <property type="nucleotide sequence ID" value="NZ_CP115922.1"/>
</dbReference>
<gene>
    <name evidence="4" type="ORF">PG915_24935</name>
</gene>
<dbReference type="Gene3D" id="2.40.50.100">
    <property type="match status" value="1"/>
</dbReference>
<evidence type="ECO:0000256" key="1">
    <source>
        <dbReference type="ARBA" id="ARBA00009477"/>
    </source>
</evidence>
<dbReference type="KEGG" id="vck:PG915_24935"/>
<evidence type="ECO:0000256" key="2">
    <source>
        <dbReference type="SAM" id="Coils"/>
    </source>
</evidence>
<comment type="similarity">
    <text evidence="1">Belongs to the membrane fusion protein (MFP) (TC 8.A.1) family.</text>
</comment>
<name>A0AAU8BRM5_9VIBR</name>